<sequence>MHHLPRRDCRLWRVAAMLLHAKLALRAFVRQHGCPAAMPTVSDIGADDADVLLGTVDAAAMLR</sequence>
<dbReference type="KEGG" id="cau:Caur_2892"/>
<dbReference type="AlphaFoldDB" id="A9WFA7"/>
<dbReference type="InParanoid" id="A9WFA7"/>
<organism evidence="1 2">
    <name type="scientific">Chloroflexus aurantiacus (strain ATCC 29366 / DSM 635 / J-10-fl)</name>
    <dbReference type="NCBI Taxonomy" id="324602"/>
    <lineage>
        <taxon>Bacteria</taxon>
        <taxon>Bacillati</taxon>
        <taxon>Chloroflexota</taxon>
        <taxon>Chloroflexia</taxon>
        <taxon>Chloroflexales</taxon>
        <taxon>Chloroflexineae</taxon>
        <taxon>Chloroflexaceae</taxon>
        <taxon>Chloroflexus</taxon>
    </lineage>
</organism>
<dbReference type="EnsemblBacteria" id="ABY36091">
    <property type="protein sequence ID" value="ABY36091"/>
    <property type="gene ID" value="Caur_2892"/>
</dbReference>
<protein>
    <submittedName>
        <fullName evidence="1">Uncharacterized protein</fullName>
    </submittedName>
</protein>
<dbReference type="Proteomes" id="UP000002008">
    <property type="component" value="Chromosome"/>
</dbReference>
<proteinExistence type="predicted"/>
<accession>A9WFA7</accession>
<dbReference type="EMBL" id="CP000909">
    <property type="protein sequence ID" value="ABY36091.1"/>
    <property type="molecule type" value="Genomic_DNA"/>
</dbReference>
<reference evidence="2" key="1">
    <citation type="journal article" date="2011" name="BMC Genomics">
        <title>Complete genome sequence of the filamentous anoxygenic phototrophic bacterium Chloroflexus aurantiacus.</title>
        <authorList>
            <person name="Tang K.H."/>
            <person name="Barry K."/>
            <person name="Chertkov O."/>
            <person name="Dalin E."/>
            <person name="Han C.S."/>
            <person name="Hauser L.J."/>
            <person name="Honchak B.M."/>
            <person name="Karbach L.E."/>
            <person name="Land M.L."/>
            <person name="Lapidus A."/>
            <person name="Larimer F.W."/>
            <person name="Mikhailova N."/>
            <person name="Pitluck S."/>
            <person name="Pierson B.K."/>
            <person name="Blankenship R.E."/>
        </authorList>
    </citation>
    <scope>NUCLEOTIDE SEQUENCE [LARGE SCALE GENOMIC DNA]</scope>
    <source>
        <strain evidence="2">ATCC 29366 / DSM 635 / J-10-fl</strain>
    </source>
</reference>
<evidence type="ECO:0000313" key="1">
    <source>
        <dbReference type="EMBL" id="ABY36091.1"/>
    </source>
</evidence>
<name>A9WFA7_CHLAA</name>
<dbReference type="HOGENOM" id="CLU_2877601_0_0_0"/>
<evidence type="ECO:0000313" key="2">
    <source>
        <dbReference type="Proteomes" id="UP000002008"/>
    </source>
</evidence>
<gene>
    <name evidence="1" type="ordered locus">Caur_2892</name>
</gene>
<keyword evidence="2" id="KW-1185">Reference proteome</keyword>